<keyword evidence="8" id="KW-1185">Reference proteome</keyword>
<proteinExistence type="predicted"/>
<dbReference type="GO" id="GO:0016887">
    <property type="term" value="F:ATP hydrolysis activity"/>
    <property type="evidence" value="ECO:0007669"/>
    <property type="project" value="InterPro"/>
</dbReference>
<dbReference type="InterPro" id="IPR003439">
    <property type="entry name" value="ABC_transporter-like_ATP-bd"/>
</dbReference>
<feature type="domain" description="ABC transporter" evidence="6">
    <location>
        <begin position="5"/>
        <end position="228"/>
    </location>
</feature>
<dbReference type="Gene3D" id="3.40.50.300">
    <property type="entry name" value="P-loop containing nucleotide triphosphate hydrolases"/>
    <property type="match status" value="1"/>
</dbReference>
<dbReference type="PROSITE" id="PS00211">
    <property type="entry name" value="ABC_TRANSPORTER_1"/>
    <property type="match status" value="1"/>
</dbReference>
<dbReference type="GO" id="GO:0005524">
    <property type="term" value="F:ATP binding"/>
    <property type="evidence" value="ECO:0007669"/>
    <property type="project" value="UniProtKB-KW"/>
</dbReference>
<protein>
    <submittedName>
        <fullName evidence="7">ABC-2 type transport system ATP-binding protein</fullName>
    </submittedName>
</protein>
<comment type="subcellular location">
    <subcellularLocation>
        <location evidence="1">Cell membrane</location>
        <topology evidence="1">Peripheral membrane protein</topology>
    </subcellularLocation>
</comment>
<keyword evidence="3" id="KW-0547">Nucleotide-binding</keyword>
<dbReference type="PANTHER" id="PTHR42711:SF16">
    <property type="entry name" value="ABC TRANSPORTER ATP-BINDING PROTEIN"/>
    <property type="match status" value="1"/>
</dbReference>
<evidence type="ECO:0000256" key="2">
    <source>
        <dbReference type="ARBA" id="ARBA00022448"/>
    </source>
</evidence>
<dbReference type="SMART" id="SM00382">
    <property type="entry name" value="AAA"/>
    <property type="match status" value="1"/>
</dbReference>
<evidence type="ECO:0000256" key="4">
    <source>
        <dbReference type="ARBA" id="ARBA00022840"/>
    </source>
</evidence>
<dbReference type="InterPro" id="IPR003593">
    <property type="entry name" value="AAA+_ATPase"/>
</dbReference>
<dbReference type="OrthoDB" id="9804819at2"/>
<keyword evidence="5" id="KW-0046">Antibiotic resistance</keyword>
<evidence type="ECO:0000256" key="1">
    <source>
        <dbReference type="ARBA" id="ARBA00004202"/>
    </source>
</evidence>
<keyword evidence="2" id="KW-0813">Transport</keyword>
<organism evidence="7 8">
    <name type="scientific">Tessaracoccus oleiagri</name>
    <dbReference type="NCBI Taxonomy" id="686624"/>
    <lineage>
        <taxon>Bacteria</taxon>
        <taxon>Bacillati</taxon>
        <taxon>Actinomycetota</taxon>
        <taxon>Actinomycetes</taxon>
        <taxon>Propionibacteriales</taxon>
        <taxon>Propionibacteriaceae</taxon>
        <taxon>Tessaracoccus</taxon>
    </lineage>
</organism>
<dbReference type="PROSITE" id="PS50893">
    <property type="entry name" value="ABC_TRANSPORTER_2"/>
    <property type="match status" value="1"/>
</dbReference>
<evidence type="ECO:0000313" key="8">
    <source>
        <dbReference type="Proteomes" id="UP000199475"/>
    </source>
</evidence>
<dbReference type="GO" id="GO:0005886">
    <property type="term" value="C:plasma membrane"/>
    <property type="evidence" value="ECO:0007669"/>
    <property type="project" value="UniProtKB-SubCell"/>
</dbReference>
<evidence type="ECO:0000256" key="3">
    <source>
        <dbReference type="ARBA" id="ARBA00022741"/>
    </source>
</evidence>
<dbReference type="InterPro" id="IPR017871">
    <property type="entry name" value="ABC_transporter-like_CS"/>
</dbReference>
<name>A0A1G9LM28_9ACTN</name>
<dbReference type="EMBL" id="FNGP01000004">
    <property type="protein sequence ID" value="SDL62958.1"/>
    <property type="molecule type" value="Genomic_DNA"/>
</dbReference>
<dbReference type="STRING" id="686624.SAMN04488242_2171"/>
<evidence type="ECO:0000313" key="7">
    <source>
        <dbReference type="EMBL" id="SDL62958.1"/>
    </source>
</evidence>
<evidence type="ECO:0000256" key="5">
    <source>
        <dbReference type="ARBA" id="ARBA00023251"/>
    </source>
</evidence>
<reference evidence="7 8" key="1">
    <citation type="submission" date="2016-10" db="EMBL/GenBank/DDBJ databases">
        <authorList>
            <person name="de Groot N.N."/>
        </authorList>
    </citation>
    <scope>NUCLEOTIDE SEQUENCE [LARGE SCALE GENOMIC DNA]</scope>
    <source>
        <strain evidence="7 8">CGMCC 1.9159</strain>
    </source>
</reference>
<keyword evidence="4 7" id="KW-0067">ATP-binding</keyword>
<dbReference type="GO" id="GO:0046677">
    <property type="term" value="P:response to antibiotic"/>
    <property type="evidence" value="ECO:0007669"/>
    <property type="project" value="UniProtKB-KW"/>
</dbReference>
<dbReference type="Pfam" id="PF00005">
    <property type="entry name" value="ABC_tran"/>
    <property type="match status" value="1"/>
</dbReference>
<sequence>MTIALSARDLRLSFGARKALDGLSLEAESGRVTALLGPNGAGKTTFIRCATALLTPESGELSVFGHAPGSNEARNLVGLMPQATGAWAAVTPSRLLGYLSRLYADPQPVDGMMALLDIDEFAGTPYRRLSGGQQQAVNLAGALIGRPALVFLDEPTAGLDPRARKTTWDLIRRVRDAGVAVLLTTHNMQEAEELSDHVAIVHKGRVRAHGRVGDLTRDTGSLEEAFLFHTEETS</sequence>
<evidence type="ECO:0000259" key="6">
    <source>
        <dbReference type="PROSITE" id="PS50893"/>
    </source>
</evidence>
<dbReference type="CDD" id="cd03230">
    <property type="entry name" value="ABC_DR_subfamily_A"/>
    <property type="match status" value="1"/>
</dbReference>
<dbReference type="SUPFAM" id="SSF52540">
    <property type="entry name" value="P-loop containing nucleoside triphosphate hydrolases"/>
    <property type="match status" value="1"/>
</dbReference>
<accession>A0A1G9LM28</accession>
<dbReference type="InterPro" id="IPR027417">
    <property type="entry name" value="P-loop_NTPase"/>
</dbReference>
<dbReference type="Proteomes" id="UP000199475">
    <property type="component" value="Unassembled WGS sequence"/>
</dbReference>
<dbReference type="PANTHER" id="PTHR42711">
    <property type="entry name" value="ABC TRANSPORTER ATP-BINDING PROTEIN"/>
    <property type="match status" value="1"/>
</dbReference>
<gene>
    <name evidence="7" type="ORF">SAMN04488242_2171</name>
</gene>
<dbReference type="AlphaFoldDB" id="A0A1G9LM28"/>
<dbReference type="InterPro" id="IPR050763">
    <property type="entry name" value="ABC_transporter_ATP-binding"/>
</dbReference>
<dbReference type="RefSeq" id="WP_093252007.1">
    <property type="nucleotide sequence ID" value="NZ_FNGP01000004.1"/>
</dbReference>